<dbReference type="OrthoDB" id="372408at2759"/>
<reference evidence="1 2" key="1">
    <citation type="submission" date="2013-02" db="EMBL/GenBank/DDBJ databases">
        <title>The Genome Annotation of Plasmodium falciparum FCH/4.</title>
        <authorList>
            <consortium name="The Broad Institute Genome Sequencing Platform"/>
            <consortium name="The Broad Institute Genome Sequencing Center for Infectious Disease"/>
            <person name="Neafsey D."/>
            <person name="Hoffman S."/>
            <person name="Volkman S."/>
            <person name="Rosenthal P."/>
            <person name="Walker B."/>
            <person name="Young S.K."/>
            <person name="Zeng Q."/>
            <person name="Gargeya S."/>
            <person name="Fitzgerald M."/>
            <person name="Haas B."/>
            <person name="Abouelleil A."/>
            <person name="Allen A.W."/>
            <person name="Alvarado L."/>
            <person name="Arachchi H.M."/>
            <person name="Berlin A.M."/>
            <person name="Chapman S.B."/>
            <person name="Gainer-Dewar J."/>
            <person name="Goldberg J."/>
            <person name="Griggs A."/>
            <person name="Gujja S."/>
            <person name="Hansen M."/>
            <person name="Howarth C."/>
            <person name="Imamovic A."/>
            <person name="Ireland A."/>
            <person name="Larimer J."/>
            <person name="McCowan C."/>
            <person name="Murphy C."/>
            <person name="Pearson M."/>
            <person name="Poon T.W."/>
            <person name="Priest M."/>
            <person name="Roberts A."/>
            <person name="Saif S."/>
            <person name="Shea T."/>
            <person name="Sisk P."/>
            <person name="Sykes S."/>
            <person name="Wortman J."/>
            <person name="Nusbaum C."/>
            <person name="Birren B."/>
        </authorList>
    </citation>
    <scope>NUCLEOTIDE SEQUENCE [LARGE SCALE GENOMIC DNA]</scope>
    <source>
        <strain evidence="1 2">FCH/4</strain>
    </source>
</reference>
<dbReference type="AlphaFoldDB" id="A0A024VVB6"/>
<name>A0A024VVB6_PLAFA</name>
<sequence>MNTHIEKVKEEFTNYKENNEIENRKKNIEILQLINEENETLRKSMEVSLNNVNNDIKDVKEHITNFKEYVEKRIKDINNIMDMNRKEIDEKIEHICMNQKKLMGDFYPYKKN</sequence>
<dbReference type="Proteomes" id="UP000030656">
    <property type="component" value="Unassembled WGS sequence"/>
</dbReference>
<evidence type="ECO:0000313" key="2">
    <source>
        <dbReference type="Proteomes" id="UP000030656"/>
    </source>
</evidence>
<evidence type="ECO:0000313" key="1">
    <source>
        <dbReference type="EMBL" id="ETW31826.1"/>
    </source>
</evidence>
<organism evidence="1 2">
    <name type="scientific">Plasmodium falciparum FCH/4</name>
    <dbReference type="NCBI Taxonomy" id="1036724"/>
    <lineage>
        <taxon>Eukaryota</taxon>
        <taxon>Sar</taxon>
        <taxon>Alveolata</taxon>
        <taxon>Apicomplexa</taxon>
        <taxon>Aconoidasida</taxon>
        <taxon>Haemosporida</taxon>
        <taxon>Plasmodiidae</taxon>
        <taxon>Plasmodium</taxon>
        <taxon>Plasmodium (Laverania)</taxon>
    </lineage>
</organism>
<reference evidence="1 2" key="2">
    <citation type="submission" date="2013-02" db="EMBL/GenBank/DDBJ databases">
        <title>The Genome Sequence of Plasmodium falciparum FCH/4.</title>
        <authorList>
            <consortium name="The Broad Institute Genome Sequencing Platform"/>
            <consortium name="The Broad Institute Genome Sequencing Center for Infectious Disease"/>
            <person name="Neafsey D."/>
            <person name="Cheeseman I."/>
            <person name="Volkman S."/>
            <person name="Adams J."/>
            <person name="Walker B."/>
            <person name="Young S.K."/>
            <person name="Zeng Q."/>
            <person name="Gargeya S."/>
            <person name="Fitzgerald M."/>
            <person name="Haas B."/>
            <person name="Abouelleil A."/>
            <person name="Alvarado L."/>
            <person name="Arachchi H.M."/>
            <person name="Berlin A.M."/>
            <person name="Chapman S.B."/>
            <person name="Dewar J."/>
            <person name="Goldberg J."/>
            <person name="Griggs A."/>
            <person name="Gujja S."/>
            <person name="Hansen M."/>
            <person name="Howarth C."/>
            <person name="Imamovic A."/>
            <person name="Larimer J."/>
            <person name="McCowan C."/>
            <person name="Murphy C."/>
            <person name="Neiman D."/>
            <person name="Pearson M."/>
            <person name="Priest M."/>
            <person name="Roberts A."/>
            <person name="Saif S."/>
            <person name="Shea T."/>
            <person name="Sisk P."/>
            <person name="Sykes S."/>
            <person name="Wortman J."/>
            <person name="Nusbaum C."/>
            <person name="Birren B."/>
        </authorList>
    </citation>
    <scope>NUCLEOTIDE SEQUENCE [LARGE SCALE GENOMIC DNA]</scope>
    <source>
        <strain evidence="1 2">FCH/4</strain>
    </source>
</reference>
<dbReference type="EMBL" id="KI927824">
    <property type="protein sequence ID" value="ETW31826.1"/>
    <property type="molecule type" value="Genomic_DNA"/>
</dbReference>
<accession>A0A024VVB6</accession>
<protein>
    <submittedName>
        <fullName evidence="1">Uncharacterized protein</fullName>
    </submittedName>
</protein>
<proteinExistence type="predicted"/>
<gene>
    <name evidence="1" type="ORF">PFFCH_00792</name>
</gene>